<dbReference type="InterPro" id="IPR032710">
    <property type="entry name" value="NTF2-like_dom_sf"/>
</dbReference>
<dbReference type="OrthoDB" id="2148716at2759"/>
<evidence type="ECO:0000259" key="1">
    <source>
        <dbReference type="Pfam" id="PF13577"/>
    </source>
</evidence>
<protein>
    <recommendedName>
        <fullName evidence="1">SnoaL-like domain-containing protein</fullName>
    </recommendedName>
</protein>
<accession>A0A8K0NH51</accession>
<dbReference type="InterPro" id="IPR037401">
    <property type="entry name" value="SnoaL-like"/>
</dbReference>
<reference evidence="2" key="1">
    <citation type="journal article" date="2020" name="bioRxiv">
        <title>Whole genome comparisons of ergot fungi reveals the divergence and evolution of species within the genus Claviceps are the result of varying mechanisms driving genome evolution and host range expansion.</title>
        <authorList>
            <person name="Wyka S.A."/>
            <person name="Mondo S.J."/>
            <person name="Liu M."/>
            <person name="Dettman J."/>
            <person name="Nalam V."/>
            <person name="Broders K.D."/>
        </authorList>
    </citation>
    <scope>NUCLEOTIDE SEQUENCE</scope>
    <source>
        <strain evidence="2">CCC 489</strain>
    </source>
</reference>
<gene>
    <name evidence="2" type="ORF">E4U42_004246</name>
</gene>
<evidence type="ECO:0000313" key="3">
    <source>
        <dbReference type="Proteomes" id="UP000811619"/>
    </source>
</evidence>
<proteinExistence type="predicted"/>
<dbReference type="SUPFAM" id="SSF54427">
    <property type="entry name" value="NTF2-like"/>
    <property type="match status" value="1"/>
</dbReference>
<sequence length="166" mass="17845">MALPISLPGLTQTEAITDALYRVLAGFDRNDLTVFTSAIADGDHVTMELDDGTGMPAFKGRAAILTDVFGFVSSLDTTHMATNVRVLIRGDDKASLVCLVSGQHTPPGRAKEPTGPKYLVGAEYEMQLVRDAADGLWKIEKWVARVLWAQGDLDVMKPPAKSASAE</sequence>
<dbReference type="Proteomes" id="UP000811619">
    <property type="component" value="Unassembled WGS sequence"/>
</dbReference>
<dbReference type="EMBL" id="SRPY01000369">
    <property type="protein sequence ID" value="KAG5925486.1"/>
    <property type="molecule type" value="Genomic_DNA"/>
</dbReference>
<comment type="caution">
    <text evidence="2">The sequence shown here is derived from an EMBL/GenBank/DDBJ whole genome shotgun (WGS) entry which is preliminary data.</text>
</comment>
<keyword evidence="3" id="KW-1185">Reference proteome</keyword>
<organism evidence="2 3">
    <name type="scientific">Claviceps africana</name>
    <dbReference type="NCBI Taxonomy" id="83212"/>
    <lineage>
        <taxon>Eukaryota</taxon>
        <taxon>Fungi</taxon>
        <taxon>Dikarya</taxon>
        <taxon>Ascomycota</taxon>
        <taxon>Pezizomycotina</taxon>
        <taxon>Sordariomycetes</taxon>
        <taxon>Hypocreomycetidae</taxon>
        <taxon>Hypocreales</taxon>
        <taxon>Clavicipitaceae</taxon>
        <taxon>Claviceps</taxon>
    </lineage>
</organism>
<feature type="domain" description="SnoaL-like" evidence="1">
    <location>
        <begin position="10"/>
        <end position="142"/>
    </location>
</feature>
<dbReference type="Gene3D" id="3.10.450.50">
    <property type="match status" value="1"/>
</dbReference>
<evidence type="ECO:0000313" key="2">
    <source>
        <dbReference type="EMBL" id="KAG5925486.1"/>
    </source>
</evidence>
<dbReference type="Pfam" id="PF13577">
    <property type="entry name" value="SnoaL_4"/>
    <property type="match status" value="1"/>
</dbReference>
<name>A0A8K0NH51_9HYPO</name>
<dbReference type="AlphaFoldDB" id="A0A8K0NH51"/>